<sequence>MQKSITNALSNSYSYTEYRKLVTDLLSEGKSTGAEQSEDLTHYSSLNETRMNRLEKTIKITETTISKLQNVRKNYIWLVISEGWCGDAAQLLPIIYKMAAESENKIELKIVLRDENPDLMNLFLTNGGKAIPKLIIIDKEKLEVLADWGPRPKGATDLVSNYKKEFGAFDETIKTNLQLWYLHDKGVSTQDEIMEIMEKQEA</sequence>
<dbReference type="InterPro" id="IPR036249">
    <property type="entry name" value="Thioredoxin-like_sf"/>
</dbReference>
<comment type="caution">
    <text evidence="1">The sequence shown here is derived from an EMBL/GenBank/DDBJ whole genome shotgun (WGS) entry which is preliminary data.</text>
</comment>
<reference evidence="2 4" key="2">
    <citation type="submission" date="2016-11" db="EMBL/GenBank/DDBJ databases">
        <title>Whole genomes of Flavobacteriaceae.</title>
        <authorList>
            <person name="Stine C."/>
            <person name="Li C."/>
            <person name="Tadesse D."/>
        </authorList>
    </citation>
    <scope>NUCLEOTIDE SEQUENCE [LARGE SCALE GENOMIC DNA]</scope>
    <source>
        <strain evidence="2 4">ATCC 29551</strain>
    </source>
</reference>
<protein>
    <submittedName>
        <fullName evidence="1 2">Thioredoxin</fullName>
    </submittedName>
</protein>
<dbReference type="EMBL" id="MUGY01000001">
    <property type="protein sequence ID" value="OXA98450.1"/>
    <property type="molecule type" value="Genomic_DNA"/>
</dbReference>
<dbReference type="AlphaFoldDB" id="A0A086AU94"/>
<dbReference type="eggNOG" id="COG0526">
    <property type="taxonomic scope" value="Bacteria"/>
</dbReference>
<dbReference type="EMBL" id="JPRM01000001">
    <property type="protein sequence ID" value="KFF20258.1"/>
    <property type="molecule type" value="Genomic_DNA"/>
</dbReference>
<dbReference type="Proteomes" id="UP000198424">
    <property type="component" value="Unassembled WGS sequence"/>
</dbReference>
<dbReference type="Pfam" id="PF14595">
    <property type="entry name" value="Thioredoxin_9"/>
    <property type="match status" value="1"/>
</dbReference>
<evidence type="ECO:0000313" key="2">
    <source>
        <dbReference type="EMBL" id="OXA98450.1"/>
    </source>
</evidence>
<dbReference type="OrthoDB" id="6120799at2"/>
<dbReference type="RefSeq" id="WP_035617381.1">
    <property type="nucleotide sequence ID" value="NZ_JBEWQG010000016.1"/>
</dbReference>
<name>A0A086AU94_FLAHY</name>
<dbReference type="STRING" id="991.IW20_00420"/>
<dbReference type="SUPFAM" id="SSF52833">
    <property type="entry name" value="Thioredoxin-like"/>
    <property type="match status" value="1"/>
</dbReference>
<dbReference type="Gene3D" id="3.40.30.10">
    <property type="entry name" value="Glutaredoxin"/>
    <property type="match status" value="1"/>
</dbReference>
<dbReference type="Proteomes" id="UP000028712">
    <property type="component" value="Unassembled WGS sequence"/>
</dbReference>
<evidence type="ECO:0000313" key="3">
    <source>
        <dbReference type="Proteomes" id="UP000028712"/>
    </source>
</evidence>
<gene>
    <name evidence="2" type="ORF">B0A62_01230</name>
    <name evidence="1" type="ORF">IW20_00420</name>
</gene>
<keyword evidence="4" id="KW-1185">Reference proteome</keyword>
<evidence type="ECO:0000313" key="1">
    <source>
        <dbReference type="EMBL" id="KFF20258.1"/>
    </source>
</evidence>
<accession>A0A086AU94</accession>
<reference evidence="1 3" key="1">
    <citation type="submission" date="2014-07" db="EMBL/GenBank/DDBJ databases">
        <title>Genome of Flavobacterium hydatis DSM 2063.</title>
        <authorList>
            <person name="Pipes S.E."/>
            <person name="Stropko S.J."/>
            <person name="Newman J.D."/>
        </authorList>
    </citation>
    <scope>NUCLEOTIDE SEQUENCE [LARGE SCALE GENOMIC DNA]</scope>
    <source>
        <strain evidence="1 3">DSM 2063</strain>
    </source>
</reference>
<proteinExistence type="predicted"/>
<evidence type="ECO:0000313" key="4">
    <source>
        <dbReference type="Proteomes" id="UP000198424"/>
    </source>
</evidence>
<organism evidence="1 3">
    <name type="scientific">Flavobacterium hydatis</name>
    <name type="common">Cytophaga aquatilis</name>
    <dbReference type="NCBI Taxonomy" id="991"/>
    <lineage>
        <taxon>Bacteria</taxon>
        <taxon>Pseudomonadati</taxon>
        <taxon>Bacteroidota</taxon>
        <taxon>Flavobacteriia</taxon>
        <taxon>Flavobacteriales</taxon>
        <taxon>Flavobacteriaceae</taxon>
        <taxon>Flavobacterium</taxon>
    </lineage>
</organism>